<dbReference type="InterPro" id="IPR011032">
    <property type="entry name" value="GroES-like_sf"/>
</dbReference>
<accession>X1GND1</accession>
<dbReference type="SUPFAM" id="SSF50129">
    <property type="entry name" value="GroES-like"/>
    <property type="match status" value="1"/>
</dbReference>
<proteinExistence type="predicted"/>
<reference evidence="1" key="1">
    <citation type="journal article" date="2014" name="Front. Microbiol.">
        <title>High frequency of phylogenetically diverse reductive dehalogenase-homologous genes in deep subseafloor sedimentary metagenomes.</title>
        <authorList>
            <person name="Kawai M."/>
            <person name="Futagami T."/>
            <person name="Toyoda A."/>
            <person name="Takaki Y."/>
            <person name="Nishi S."/>
            <person name="Hori S."/>
            <person name="Arai W."/>
            <person name="Tsubouchi T."/>
            <person name="Morono Y."/>
            <person name="Uchiyama I."/>
            <person name="Ito T."/>
            <person name="Fujiyama A."/>
            <person name="Inagaki F."/>
            <person name="Takami H."/>
        </authorList>
    </citation>
    <scope>NUCLEOTIDE SEQUENCE</scope>
    <source>
        <strain evidence="1">Expedition CK06-06</strain>
    </source>
</reference>
<dbReference type="Gene3D" id="3.90.180.10">
    <property type="entry name" value="Medium-chain alcohol dehydrogenases, catalytic domain"/>
    <property type="match status" value="1"/>
</dbReference>
<organism evidence="1">
    <name type="scientific">marine sediment metagenome</name>
    <dbReference type="NCBI Taxonomy" id="412755"/>
    <lineage>
        <taxon>unclassified sequences</taxon>
        <taxon>metagenomes</taxon>
        <taxon>ecological metagenomes</taxon>
    </lineage>
</organism>
<protein>
    <submittedName>
        <fullName evidence="1">Uncharacterized protein</fullName>
    </submittedName>
</protein>
<dbReference type="AlphaFoldDB" id="X1GND1"/>
<evidence type="ECO:0000313" key="1">
    <source>
        <dbReference type="EMBL" id="GAH43124.1"/>
    </source>
</evidence>
<sequence>MKAITYLNYGPPDVLQVEDVSKPVAGDDEVLIKVRAAEATKSDCEMRSFKFAVKWFWLPVHG</sequence>
<dbReference type="EMBL" id="BARU01012612">
    <property type="protein sequence ID" value="GAH43124.1"/>
    <property type="molecule type" value="Genomic_DNA"/>
</dbReference>
<name>X1GND1_9ZZZZ</name>
<gene>
    <name evidence="1" type="ORF">S03H2_23169</name>
</gene>
<comment type="caution">
    <text evidence="1">The sequence shown here is derived from an EMBL/GenBank/DDBJ whole genome shotgun (WGS) entry which is preliminary data.</text>
</comment>